<accession>A0AAW0YNB1</accession>
<sequence>MFTFMNLCDSCPVTNSSNSSPVNGIDISCLVQACKCIELHQTVTQEDGVAPEAGAGECTKVPGILRKKVRTSKNMVTAGRDRIMMSCTDVTGKVQEKFRNIKWNMKILYPITHAKPSKSLL</sequence>
<dbReference type="EMBL" id="JARKIK010000003">
    <property type="protein sequence ID" value="KAK8753055.1"/>
    <property type="molecule type" value="Genomic_DNA"/>
</dbReference>
<evidence type="ECO:0000313" key="2">
    <source>
        <dbReference type="Proteomes" id="UP001445076"/>
    </source>
</evidence>
<feature type="non-terminal residue" evidence="1">
    <location>
        <position position="121"/>
    </location>
</feature>
<dbReference type="Proteomes" id="UP001445076">
    <property type="component" value="Unassembled WGS sequence"/>
</dbReference>
<evidence type="ECO:0000313" key="1">
    <source>
        <dbReference type="EMBL" id="KAK8753055.1"/>
    </source>
</evidence>
<keyword evidence="2" id="KW-1185">Reference proteome</keyword>
<proteinExistence type="predicted"/>
<name>A0AAW0YNB1_CHEQU</name>
<dbReference type="AlphaFoldDB" id="A0AAW0YNB1"/>
<gene>
    <name evidence="1" type="ORF">OTU49_002291</name>
</gene>
<reference evidence="1 2" key="1">
    <citation type="journal article" date="2024" name="BMC Genomics">
        <title>Genome assembly of redclaw crayfish (Cherax quadricarinatus) provides insights into its immune adaptation and hypoxia tolerance.</title>
        <authorList>
            <person name="Liu Z."/>
            <person name="Zheng J."/>
            <person name="Li H."/>
            <person name="Fang K."/>
            <person name="Wang S."/>
            <person name="He J."/>
            <person name="Zhou D."/>
            <person name="Weng S."/>
            <person name="Chi M."/>
            <person name="Gu Z."/>
            <person name="He J."/>
            <person name="Li F."/>
            <person name="Wang M."/>
        </authorList>
    </citation>
    <scope>NUCLEOTIDE SEQUENCE [LARGE SCALE GENOMIC DNA]</scope>
    <source>
        <strain evidence="1">ZL_2023a</strain>
    </source>
</reference>
<organism evidence="1 2">
    <name type="scientific">Cherax quadricarinatus</name>
    <name type="common">Australian red claw crayfish</name>
    <dbReference type="NCBI Taxonomy" id="27406"/>
    <lineage>
        <taxon>Eukaryota</taxon>
        <taxon>Metazoa</taxon>
        <taxon>Ecdysozoa</taxon>
        <taxon>Arthropoda</taxon>
        <taxon>Crustacea</taxon>
        <taxon>Multicrustacea</taxon>
        <taxon>Malacostraca</taxon>
        <taxon>Eumalacostraca</taxon>
        <taxon>Eucarida</taxon>
        <taxon>Decapoda</taxon>
        <taxon>Pleocyemata</taxon>
        <taxon>Astacidea</taxon>
        <taxon>Parastacoidea</taxon>
        <taxon>Parastacidae</taxon>
        <taxon>Cherax</taxon>
    </lineage>
</organism>
<protein>
    <submittedName>
        <fullName evidence="1">Uncharacterized protein</fullName>
    </submittedName>
</protein>
<comment type="caution">
    <text evidence="1">The sequence shown here is derived from an EMBL/GenBank/DDBJ whole genome shotgun (WGS) entry which is preliminary data.</text>
</comment>